<dbReference type="Pfam" id="PF12146">
    <property type="entry name" value="Hydrolase_4"/>
    <property type="match status" value="1"/>
</dbReference>
<keyword evidence="4" id="KW-1185">Reference proteome</keyword>
<dbReference type="AlphaFoldDB" id="A0AA39HMR8"/>
<proteinExistence type="predicted"/>
<evidence type="ECO:0000313" key="4">
    <source>
        <dbReference type="Proteomes" id="UP001175271"/>
    </source>
</evidence>
<dbReference type="GO" id="GO:0005886">
    <property type="term" value="C:plasma membrane"/>
    <property type="evidence" value="ECO:0007669"/>
    <property type="project" value="TreeGrafter"/>
</dbReference>
<evidence type="ECO:0000259" key="2">
    <source>
        <dbReference type="Pfam" id="PF12146"/>
    </source>
</evidence>
<dbReference type="SUPFAM" id="SSF53474">
    <property type="entry name" value="alpha/beta-Hydrolases"/>
    <property type="match status" value="1"/>
</dbReference>
<dbReference type="GO" id="GO:0008474">
    <property type="term" value="F:palmitoyl-(protein) hydrolase activity"/>
    <property type="evidence" value="ECO:0007669"/>
    <property type="project" value="TreeGrafter"/>
</dbReference>
<feature type="domain" description="Serine aminopeptidase S33" evidence="2">
    <location>
        <begin position="203"/>
        <end position="279"/>
    </location>
</feature>
<reference evidence="3" key="1">
    <citation type="submission" date="2023-06" db="EMBL/GenBank/DDBJ databases">
        <title>Genomic analysis of the entomopathogenic nematode Steinernema hermaphroditum.</title>
        <authorList>
            <person name="Schwarz E.M."/>
            <person name="Heppert J.K."/>
            <person name="Baniya A."/>
            <person name="Schwartz H.T."/>
            <person name="Tan C.-H."/>
            <person name="Antoshechkin I."/>
            <person name="Sternberg P.W."/>
            <person name="Goodrich-Blair H."/>
            <person name="Dillman A.R."/>
        </authorList>
    </citation>
    <scope>NUCLEOTIDE SEQUENCE</scope>
    <source>
        <strain evidence="3">PS9179</strain>
        <tissue evidence="3">Whole animal</tissue>
    </source>
</reference>
<feature type="compositionally biased region" description="Low complexity" evidence="1">
    <location>
        <begin position="9"/>
        <end position="20"/>
    </location>
</feature>
<name>A0AA39HMR8_9BILA</name>
<dbReference type="EMBL" id="JAUCMV010000003">
    <property type="protein sequence ID" value="KAK0408210.1"/>
    <property type="molecule type" value="Genomic_DNA"/>
</dbReference>
<evidence type="ECO:0000313" key="3">
    <source>
        <dbReference type="EMBL" id="KAK0408210.1"/>
    </source>
</evidence>
<sequence>MSGRVTHPSSSAFSDTFATTGEEDPKRARVKLVQDVYEPRHDIREPRPRKRRGCCGKCCLICKVCGLFCYIICPPIPEYITRKLAFHALKRGETYEIHGLNEEDGTVVKLSSAKKAHEMKRIWIETGPKKVRMPELFAWVQNDGMPFVVKTKRGNSLACYWYHVRGGNANTIILFAQPNSSDIGLFMQPSSMSINRLGSAFQTDIVFFDYSGFGYSTGTPCEKNVYADIEAVYDYLRDVKGENVEIILMGLSMGTAASIDLAAKNPPNVVGVILLAPFTSALRLLRNNPDDAESCCLDRFLSFEKASMIEAPTLVIHGLEDGTIPVTHGKSLQRQLKRPVPPFYAKNGDHANILSTKQTMVMHRINHFILNETTTKSKSRRDAAVDTE</sequence>
<accession>A0AA39HMR8</accession>
<organism evidence="3 4">
    <name type="scientific">Steinernema hermaphroditum</name>
    <dbReference type="NCBI Taxonomy" id="289476"/>
    <lineage>
        <taxon>Eukaryota</taxon>
        <taxon>Metazoa</taxon>
        <taxon>Ecdysozoa</taxon>
        <taxon>Nematoda</taxon>
        <taxon>Chromadorea</taxon>
        <taxon>Rhabditida</taxon>
        <taxon>Tylenchina</taxon>
        <taxon>Panagrolaimomorpha</taxon>
        <taxon>Strongyloidoidea</taxon>
        <taxon>Steinernematidae</taxon>
        <taxon>Steinernema</taxon>
    </lineage>
</organism>
<dbReference type="Proteomes" id="UP001175271">
    <property type="component" value="Unassembled WGS sequence"/>
</dbReference>
<feature type="region of interest" description="Disordered" evidence="1">
    <location>
        <begin position="1"/>
        <end position="25"/>
    </location>
</feature>
<dbReference type="GO" id="GO:0010008">
    <property type="term" value="C:endosome membrane"/>
    <property type="evidence" value="ECO:0007669"/>
    <property type="project" value="TreeGrafter"/>
</dbReference>
<evidence type="ECO:0000256" key="1">
    <source>
        <dbReference type="SAM" id="MobiDB-lite"/>
    </source>
</evidence>
<protein>
    <recommendedName>
        <fullName evidence="2">Serine aminopeptidase S33 domain-containing protein</fullName>
    </recommendedName>
</protein>
<dbReference type="InterPro" id="IPR029058">
    <property type="entry name" value="AB_hydrolase_fold"/>
</dbReference>
<dbReference type="Gene3D" id="3.40.50.1820">
    <property type="entry name" value="alpha/beta hydrolase"/>
    <property type="match status" value="1"/>
</dbReference>
<comment type="caution">
    <text evidence="3">The sequence shown here is derived from an EMBL/GenBank/DDBJ whole genome shotgun (WGS) entry which is preliminary data.</text>
</comment>
<gene>
    <name evidence="3" type="ORF">QR680_003832</name>
</gene>
<dbReference type="PANTHER" id="PTHR12277">
    <property type="entry name" value="ALPHA/BETA HYDROLASE DOMAIN-CONTAINING PROTEIN"/>
    <property type="match status" value="1"/>
</dbReference>
<dbReference type="PANTHER" id="PTHR12277:SF39">
    <property type="entry name" value="SERINE AMINOPEPTIDASE S33 DOMAIN-CONTAINING PROTEIN"/>
    <property type="match status" value="1"/>
</dbReference>
<dbReference type="InterPro" id="IPR022742">
    <property type="entry name" value="Hydrolase_4"/>
</dbReference>